<dbReference type="InterPro" id="IPR036441">
    <property type="entry name" value="DHquinase_II_sf"/>
</dbReference>
<evidence type="ECO:0000313" key="12">
    <source>
        <dbReference type="Proteomes" id="UP000307201"/>
    </source>
</evidence>
<dbReference type="CDD" id="cd00466">
    <property type="entry name" value="DHQase_II"/>
    <property type="match status" value="1"/>
</dbReference>
<dbReference type="GO" id="GO:0009423">
    <property type="term" value="P:chorismate biosynthetic process"/>
    <property type="evidence" value="ECO:0007669"/>
    <property type="project" value="UniProtKB-UniRule"/>
</dbReference>
<dbReference type="NCBIfam" id="NF003807">
    <property type="entry name" value="PRK05395.1-4"/>
    <property type="match status" value="1"/>
</dbReference>
<dbReference type="Proteomes" id="UP000307201">
    <property type="component" value="Unassembled WGS sequence"/>
</dbReference>
<proteinExistence type="inferred from homology"/>
<dbReference type="AlphaFoldDB" id="A0A5R9C2F5"/>
<dbReference type="PANTHER" id="PTHR21272:SF3">
    <property type="entry name" value="CATABOLIC 3-DEHYDROQUINASE"/>
    <property type="match status" value="1"/>
</dbReference>
<evidence type="ECO:0000256" key="8">
    <source>
        <dbReference type="PIRSR" id="PIRSR001399-1"/>
    </source>
</evidence>
<dbReference type="GO" id="GO:0008652">
    <property type="term" value="P:amino acid biosynthetic process"/>
    <property type="evidence" value="ECO:0007669"/>
    <property type="project" value="UniProtKB-KW"/>
</dbReference>
<dbReference type="Gene3D" id="3.40.50.9100">
    <property type="entry name" value="Dehydroquinase, class II"/>
    <property type="match status" value="1"/>
</dbReference>
<organism evidence="11 12">
    <name type="scientific">Marinilactibacillus psychrotolerans</name>
    <dbReference type="NCBI Taxonomy" id="191770"/>
    <lineage>
        <taxon>Bacteria</taxon>
        <taxon>Bacillati</taxon>
        <taxon>Bacillota</taxon>
        <taxon>Bacilli</taxon>
        <taxon>Lactobacillales</taxon>
        <taxon>Carnobacteriaceae</taxon>
        <taxon>Marinilactibacillus</taxon>
    </lineage>
</organism>
<dbReference type="NCBIfam" id="TIGR01088">
    <property type="entry name" value="aroQ"/>
    <property type="match status" value="1"/>
</dbReference>
<reference evidence="11 12" key="1">
    <citation type="submission" date="2019-05" db="EMBL/GenBank/DDBJ databases">
        <title>The metagenome of a microbial culture collection derived from dairy environment covers the genomic content of the human microbiome.</title>
        <authorList>
            <person name="Roder T."/>
            <person name="Wuthrich D."/>
            <person name="Sattari Z."/>
            <person name="Von Ah U."/>
            <person name="Bar C."/>
            <person name="Ronchi F."/>
            <person name="Macpherson A.J."/>
            <person name="Ganal-Vonarburg S.C."/>
            <person name="Bruggmann R."/>
            <person name="Vergeres G."/>
        </authorList>
    </citation>
    <scope>NUCLEOTIDE SEQUENCE [LARGE SCALE GENOMIC DNA]</scope>
    <source>
        <strain evidence="11 12">FAM 24235</strain>
    </source>
</reference>
<sequence length="147" mass="16067">MKLVIINGPNLNFLGIREPDIYGTQTLKDIEHKIQNYAEERGHTCSFLQSNSEGILIDRIQKAHLDEADGIILNPAAYTHYSYAIHDAVKAVSVPTVEVHLSAIHARESFRKESVVAPACVGQISGFGATGYTLAIHALEEIRTKGG</sequence>
<dbReference type="PANTHER" id="PTHR21272">
    <property type="entry name" value="CATABOLIC 3-DEHYDROQUINASE"/>
    <property type="match status" value="1"/>
</dbReference>
<dbReference type="STRING" id="191770.SAMN04488013_106124"/>
<dbReference type="GO" id="GO:0003855">
    <property type="term" value="F:3-dehydroquinate dehydratase activity"/>
    <property type="evidence" value="ECO:0007669"/>
    <property type="project" value="UniProtKB-UniRule"/>
</dbReference>
<feature type="binding site" evidence="7 9">
    <location>
        <position position="87"/>
    </location>
    <ligand>
        <name>substrate</name>
    </ligand>
</feature>
<evidence type="ECO:0000256" key="1">
    <source>
        <dbReference type="ARBA" id="ARBA00001864"/>
    </source>
</evidence>
<comment type="subunit">
    <text evidence="4 7">Homododecamer.</text>
</comment>
<dbReference type="RefSeq" id="WP_138472165.1">
    <property type="nucleotide sequence ID" value="NZ_JBGQQL010000009.1"/>
</dbReference>
<evidence type="ECO:0000256" key="4">
    <source>
        <dbReference type="ARBA" id="ARBA00011193"/>
    </source>
</evidence>
<protein>
    <recommendedName>
        <fullName evidence="5 7">3-dehydroquinate dehydratase</fullName>
        <shortName evidence="7">3-dehydroquinase</shortName>
        <ecNumber evidence="5 7">4.2.1.10</ecNumber>
    </recommendedName>
    <alternativeName>
        <fullName evidence="7">Type II DHQase</fullName>
    </alternativeName>
</protein>
<feature type="binding site" evidence="7 9">
    <location>
        <begin position="101"/>
        <end position="102"/>
    </location>
    <ligand>
        <name>substrate</name>
    </ligand>
</feature>
<dbReference type="PROSITE" id="PS01029">
    <property type="entry name" value="DEHYDROQUINASE_II"/>
    <property type="match status" value="1"/>
</dbReference>
<name>A0A5R9C2F5_9LACT</name>
<evidence type="ECO:0000256" key="6">
    <source>
        <dbReference type="ARBA" id="ARBA00023239"/>
    </source>
</evidence>
<dbReference type="PIRSF" id="PIRSF001399">
    <property type="entry name" value="DHquinase_II"/>
    <property type="match status" value="1"/>
</dbReference>
<comment type="similarity">
    <text evidence="3 7">Belongs to the type-II 3-dehydroquinase family.</text>
</comment>
<feature type="active site" description="Proton acceptor" evidence="7 8">
    <location>
        <position position="22"/>
    </location>
</feature>
<dbReference type="InterPro" id="IPR001874">
    <property type="entry name" value="DHquinase_II"/>
</dbReference>
<comment type="function">
    <text evidence="7">Catalyzes a trans-dehydration via an enolate intermediate.</text>
</comment>
<accession>A0A5R9C2F5</accession>
<dbReference type="NCBIfam" id="NF003806">
    <property type="entry name" value="PRK05395.1-3"/>
    <property type="match status" value="1"/>
</dbReference>
<comment type="pathway">
    <text evidence="2 7">Metabolic intermediate biosynthesis; chorismate biosynthesis; chorismate from D-erythrose 4-phosphate and phosphoenolpyruvate: step 3/7.</text>
</comment>
<evidence type="ECO:0000313" key="11">
    <source>
        <dbReference type="EMBL" id="TLQ06884.1"/>
    </source>
</evidence>
<evidence type="ECO:0000256" key="2">
    <source>
        <dbReference type="ARBA" id="ARBA00004902"/>
    </source>
</evidence>
<dbReference type="SUPFAM" id="SSF52304">
    <property type="entry name" value="Type II 3-dehydroquinate dehydratase"/>
    <property type="match status" value="1"/>
</dbReference>
<keyword evidence="6 7" id="KW-0456">Lyase</keyword>
<keyword evidence="7" id="KW-0057">Aromatic amino acid biosynthesis</keyword>
<evidence type="ECO:0000256" key="5">
    <source>
        <dbReference type="ARBA" id="ARBA00012060"/>
    </source>
</evidence>
<keyword evidence="7" id="KW-0028">Amino-acid biosynthesis</keyword>
<feature type="active site" description="Proton donor" evidence="7 8">
    <location>
        <position position="100"/>
    </location>
</feature>
<dbReference type="EMBL" id="VBTE01000023">
    <property type="protein sequence ID" value="TLQ06884.1"/>
    <property type="molecule type" value="Genomic_DNA"/>
</dbReference>
<dbReference type="OrthoDB" id="9790793at2"/>
<comment type="caution">
    <text evidence="11">The sequence shown here is derived from an EMBL/GenBank/DDBJ whole genome shotgun (WGS) entry which is preliminary data.</text>
</comment>
<dbReference type="NCBIfam" id="NF003805">
    <property type="entry name" value="PRK05395.1-2"/>
    <property type="match status" value="1"/>
</dbReference>
<evidence type="ECO:0000256" key="7">
    <source>
        <dbReference type="HAMAP-Rule" id="MF_00169"/>
    </source>
</evidence>
<dbReference type="Pfam" id="PF01220">
    <property type="entry name" value="DHquinase_II"/>
    <property type="match status" value="1"/>
</dbReference>
<evidence type="ECO:0000256" key="10">
    <source>
        <dbReference type="PIRSR" id="PIRSR001399-3"/>
    </source>
</evidence>
<comment type="catalytic activity">
    <reaction evidence="1 7">
        <text>3-dehydroquinate = 3-dehydroshikimate + H2O</text>
        <dbReference type="Rhea" id="RHEA:21096"/>
        <dbReference type="ChEBI" id="CHEBI:15377"/>
        <dbReference type="ChEBI" id="CHEBI:16630"/>
        <dbReference type="ChEBI" id="CHEBI:32364"/>
        <dbReference type="EC" id="4.2.1.10"/>
    </reaction>
</comment>
<dbReference type="GO" id="GO:0009073">
    <property type="term" value="P:aromatic amino acid family biosynthetic process"/>
    <property type="evidence" value="ECO:0007669"/>
    <property type="project" value="UniProtKB-KW"/>
</dbReference>
<dbReference type="EC" id="4.2.1.10" evidence="5 7"/>
<dbReference type="InterPro" id="IPR018509">
    <property type="entry name" value="DHquinase_II_CS"/>
</dbReference>
<feature type="binding site" evidence="7 9">
    <location>
        <position position="80"/>
    </location>
    <ligand>
        <name>substrate</name>
    </ligand>
</feature>
<dbReference type="UniPathway" id="UPA00053">
    <property type="reaction ID" value="UER00086"/>
</dbReference>
<evidence type="ECO:0000256" key="3">
    <source>
        <dbReference type="ARBA" id="ARBA00011037"/>
    </source>
</evidence>
<dbReference type="GO" id="GO:0019631">
    <property type="term" value="P:quinate catabolic process"/>
    <property type="evidence" value="ECO:0007669"/>
    <property type="project" value="TreeGrafter"/>
</dbReference>
<evidence type="ECO:0000256" key="9">
    <source>
        <dbReference type="PIRSR" id="PIRSR001399-2"/>
    </source>
</evidence>
<gene>
    <name evidence="7 11" type="primary">aroQ</name>
    <name evidence="11" type="ORF">FEZ48_08195</name>
</gene>
<feature type="binding site" evidence="7 9">
    <location>
        <position position="111"/>
    </location>
    <ligand>
        <name>substrate</name>
    </ligand>
</feature>
<dbReference type="HAMAP" id="MF_00169">
    <property type="entry name" value="AroQ"/>
    <property type="match status" value="1"/>
</dbReference>
<feature type="site" description="Transition state stabilizer" evidence="7 10">
    <location>
        <position position="17"/>
    </location>
</feature>
<feature type="binding site" evidence="7 9">
    <location>
        <position position="74"/>
    </location>
    <ligand>
        <name>substrate</name>
    </ligand>
</feature>